<feature type="non-terminal residue" evidence="1">
    <location>
        <position position="1"/>
    </location>
</feature>
<organism evidence="1 2">
    <name type="scientific">Stylosanthes scabra</name>
    <dbReference type="NCBI Taxonomy" id="79078"/>
    <lineage>
        <taxon>Eukaryota</taxon>
        <taxon>Viridiplantae</taxon>
        <taxon>Streptophyta</taxon>
        <taxon>Embryophyta</taxon>
        <taxon>Tracheophyta</taxon>
        <taxon>Spermatophyta</taxon>
        <taxon>Magnoliopsida</taxon>
        <taxon>eudicotyledons</taxon>
        <taxon>Gunneridae</taxon>
        <taxon>Pentapetalae</taxon>
        <taxon>rosids</taxon>
        <taxon>fabids</taxon>
        <taxon>Fabales</taxon>
        <taxon>Fabaceae</taxon>
        <taxon>Papilionoideae</taxon>
        <taxon>50 kb inversion clade</taxon>
        <taxon>dalbergioids sensu lato</taxon>
        <taxon>Dalbergieae</taxon>
        <taxon>Pterocarpus clade</taxon>
        <taxon>Stylosanthes</taxon>
    </lineage>
</organism>
<dbReference type="EMBL" id="JASCZI010091249">
    <property type="protein sequence ID" value="MED6149636.1"/>
    <property type="molecule type" value="Genomic_DNA"/>
</dbReference>
<evidence type="ECO:0000313" key="1">
    <source>
        <dbReference type="EMBL" id="MED6149636.1"/>
    </source>
</evidence>
<dbReference type="PANTHER" id="PTHR46111:SF1">
    <property type="entry name" value="RIBOSOMAL RNA SMALL SUBUNIT METHYLTRANSFERASE I"/>
    <property type="match status" value="1"/>
</dbReference>
<dbReference type="Proteomes" id="UP001341840">
    <property type="component" value="Unassembled WGS sequence"/>
</dbReference>
<keyword evidence="2" id="KW-1185">Reference proteome</keyword>
<sequence>AKLCVSENILLVPIPGPCALVSALSTGSGLPTNDRFSFKAFRIKKKKVHGFGRPNTYTDNVPPHKLSQFLEEASSTFGDARIEHVLGHLESTNTSPSNERRWS</sequence>
<proteinExistence type="predicted"/>
<accession>A0ABU6TN41</accession>
<dbReference type="SUPFAM" id="SSF53790">
    <property type="entry name" value="Tetrapyrrole methylase"/>
    <property type="match status" value="1"/>
</dbReference>
<gene>
    <name evidence="1" type="ORF">PIB30_064450</name>
</gene>
<reference evidence="1 2" key="1">
    <citation type="journal article" date="2023" name="Plants (Basel)">
        <title>Bridging the Gap: Combining Genomics and Transcriptomics Approaches to Understand Stylosanthes scabra, an Orphan Legume from the Brazilian Caatinga.</title>
        <authorList>
            <person name="Ferreira-Neto J.R.C."/>
            <person name="da Silva M.D."/>
            <person name="Binneck E."/>
            <person name="de Melo N.F."/>
            <person name="da Silva R.H."/>
            <person name="de Melo A.L.T.M."/>
            <person name="Pandolfi V."/>
            <person name="Bustamante F.O."/>
            <person name="Brasileiro-Vidal A.C."/>
            <person name="Benko-Iseppon A.M."/>
        </authorList>
    </citation>
    <scope>NUCLEOTIDE SEQUENCE [LARGE SCALE GENOMIC DNA]</scope>
    <source>
        <tissue evidence="1">Leaves</tissue>
    </source>
</reference>
<evidence type="ECO:0000313" key="2">
    <source>
        <dbReference type="Proteomes" id="UP001341840"/>
    </source>
</evidence>
<dbReference type="InterPro" id="IPR035996">
    <property type="entry name" value="4pyrrol_Methylase_sf"/>
</dbReference>
<dbReference type="PANTHER" id="PTHR46111">
    <property type="entry name" value="RIBOSOMAL RNA SMALL SUBUNIT METHYLTRANSFERASE I"/>
    <property type="match status" value="1"/>
</dbReference>
<comment type="caution">
    <text evidence="1">The sequence shown here is derived from an EMBL/GenBank/DDBJ whole genome shotgun (WGS) entry which is preliminary data.</text>
</comment>
<dbReference type="InterPro" id="IPR008189">
    <property type="entry name" value="rRNA_ssu_MeTfrase_I"/>
</dbReference>
<name>A0ABU6TN41_9FABA</name>
<protein>
    <submittedName>
        <fullName evidence="1">Uncharacterized protein</fullName>
    </submittedName>
</protein>